<keyword evidence="1" id="KW-0472">Membrane</keyword>
<evidence type="ECO:0000313" key="5">
    <source>
        <dbReference type="Proteomes" id="UP001150001"/>
    </source>
</evidence>
<dbReference type="AlphaFoldDB" id="A0A178JE57"/>
<evidence type="ECO:0000313" key="3">
    <source>
        <dbReference type="EMBL" id="OAM99706.1"/>
    </source>
</evidence>
<dbReference type="NCBIfam" id="TIGR02532">
    <property type="entry name" value="IV_pilin_GFxxxE"/>
    <property type="match status" value="1"/>
</dbReference>
<dbReference type="OrthoDB" id="5829918at2"/>
<feature type="transmembrane region" description="Helical" evidence="1">
    <location>
        <begin position="6"/>
        <end position="28"/>
    </location>
</feature>
<dbReference type="PROSITE" id="PS00409">
    <property type="entry name" value="PROKAR_NTER_METHYL"/>
    <property type="match status" value="1"/>
</dbReference>
<dbReference type="GeneID" id="78074233"/>
<sequence>MGNSQRGFTLLEVLIALLLIGIASLALIKLQVYTEQRSDFAVRSIEGLNLIENKLEWFRTRGADPNQSSVAVADFDLISSGSDSLHSYQLVWQISTPSAELSSSLKQITITAQWQDRLGEPHQLTLNTMIARDGEFISR</sequence>
<proteinExistence type="predicted"/>
<reference evidence="3 4" key="1">
    <citation type="submission" date="2016-03" db="EMBL/GenBank/DDBJ databases">
        <title>Draft genome sequence of the Vibrio tubiashii subs. europaeus.</title>
        <authorList>
            <person name="Spinard E."/>
            <person name="Dubert J."/>
            <person name="Nelson D.R."/>
            <person name="Barja J.L."/>
        </authorList>
    </citation>
    <scope>NUCLEOTIDE SEQUENCE [LARGE SCALE GENOMIC DNA]</scope>
    <source>
        <strain evidence="4">PP-638</strain>
        <strain evidence="3">PP2-638</strain>
    </source>
</reference>
<dbReference type="Proteomes" id="UP000094761">
    <property type="component" value="Unassembled WGS sequence"/>
</dbReference>
<dbReference type="EMBL" id="JAPFIT010000013">
    <property type="protein sequence ID" value="MDC5740468.1"/>
    <property type="molecule type" value="Genomic_DNA"/>
</dbReference>
<dbReference type="Pfam" id="PF07963">
    <property type="entry name" value="N_methyl"/>
    <property type="match status" value="1"/>
</dbReference>
<gene>
    <name evidence="3" type="ORF">AZ468_00925</name>
    <name evidence="2" type="ORF">OPW20_10345</name>
</gene>
<evidence type="ECO:0000256" key="1">
    <source>
        <dbReference type="SAM" id="Phobius"/>
    </source>
</evidence>
<dbReference type="EMBL" id="LUAX01000001">
    <property type="protein sequence ID" value="OAM99706.1"/>
    <property type="molecule type" value="Genomic_DNA"/>
</dbReference>
<name>A0A178JE57_9VIBR</name>
<evidence type="ECO:0000313" key="4">
    <source>
        <dbReference type="Proteomes" id="UP000094761"/>
    </source>
</evidence>
<keyword evidence="1" id="KW-1133">Transmembrane helix</keyword>
<dbReference type="RefSeq" id="WP_069665699.1">
    <property type="nucleotide sequence ID" value="NZ_JAPFIM010000021.1"/>
</dbReference>
<dbReference type="Proteomes" id="UP001150001">
    <property type="component" value="Unassembled WGS sequence"/>
</dbReference>
<dbReference type="InterPro" id="IPR012902">
    <property type="entry name" value="N_methyl_site"/>
</dbReference>
<organism evidence="3 4">
    <name type="scientific">Vibrio europaeus</name>
    <dbReference type="NCBI Taxonomy" id="300876"/>
    <lineage>
        <taxon>Bacteria</taxon>
        <taxon>Pseudomonadati</taxon>
        <taxon>Pseudomonadota</taxon>
        <taxon>Gammaproteobacteria</taxon>
        <taxon>Vibrionales</taxon>
        <taxon>Vibrionaceae</taxon>
        <taxon>Vibrio</taxon>
        <taxon>Vibrio oreintalis group</taxon>
    </lineage>
</organism>
<evidence type="ECO:0000313" key="2">
    <source>
        <dbReference type="EMBL" id="MDC5740468.1"/>
    </source>
</evidence>
<accession>A0A178JE57</accession>
<keyword evidence="5" id="KW-1185">Reference proteome</keyword>
<keyword evidence="1" id="KW-0812">Transmembrane</keyword>
<comment type="caution">
    <text evidence="3">The sequence shown here is derived from an EMBL/GenBank/DDBJ whole genome shotgun (WGS) entry which is preliminary data.</text>
</comment>
<reference evidence="2" key="2">
    <citation type="submission" date="2022-11" db="EMBL/GenBank/DDBJ databases">
        <title>Role of the vibriolysin VemA secreted by the emergent pathogen Vibrio europaeus in the colonization of Manila clam mucus.</title>
        <authorList>
            <person name="Martinez C."/>
            <person name="Rodriguez S."/>
            <person name="Vences A."/>
            <person name="Barja J.L."/>
            <person name="Toranzo A.E."/>
            <person name="Dubert J."/>
        </authorList>
    </citation>
    <scope>NUCLEOTIDE SEQUENCE</scope>
    <source>
        <strain evidence="2">3454</strain>
    </source>
</reference>
<protein>
    <submittedName>
        <fullName evidence="2">Prepilin-type N-terminal cleavage/methylation domain-containing protein</fullName>
    </submittedName>
    <submittedName>
        <fullName evidence="3">Type IV pilin</fullName>
    </submittedName>
</protein>